<dbReference type="AlphaFoldDB" id="A0A833M7E4"/>
<protein>
    <submittedName>
        <fullName evidence="6">LysR family transcriptional regulator</fullName>
    </submittedName>
</protein>
<evidence type="ECO:0000256" key="3">
    <source>
        <dbReference type="ARBA" id="ARBA00023125"/>
    </source>
</evidence>
<evidence type="ECO:0000313" key="6">
    <source>
        <dbReference type="EMBL" id="KAB3530240.1"/>
    </source>
</evidence>
<comment type="similarity">
    <text evidence="1">Belongs to the LysR transcriptional regulatory family.</text>
</comment>
<evidence type="ECO:0000256" key="4">
    <source>
        <dbReference type="ARBA" id="ARBA00023163"/>
    </source>
</evidence>
<dbReference type="SUPFAM" id="SSF53850">
    <property type="entry name" value="Periplasmic binding protein-like II"/>
    <property type="match status" value="1"/>
</dbReference>
<accession>A0A833M7E4</accession>
<reference evidence="6 7" key="1">
    <citation type="submission" date="2019-10" db="EMBL/GenBank/DDBJ databases">
        <title>Alkaliphilus serpentinus sp. nov. and Alkaliphilus pronyensis sp. nov., two novel anaerobic alkaliphilic species isolated from the serpentinized-hosted hydrothermal field of the Prony Bay (New Caledonia).</title>
        <authorList>
            <person name="Postec A."/>
        </authorList>
    </citation>
    <scope>NUCLEOTIDE SEQUENCE [LARGE SCALE GENOMIC DNA]</scope>
    <source>
        <strain evidence="6 7">LacT</strain>
    </source>
</reference>
<dbReference type="Gene3D" id="1.10.10.10">
    <property type="entry name" value="Winged helix-like DNA-binding domain superfamily/Winged helix DNA-binding domain"/>
    <property type="match status" value="1"/>
</dbReference>
<keyword evidence="2" id="KW-0805">Transcription regulation</keyword>
<gene>
    <name evidence="6" type="ORF">F8153_07425</name>
</gene>
<evidence type="ECO:0000313" key="7">
    <source>
        <dbReference type="Proteomes" id="UP000465601"/>
    </source>
</evidence>
<dbReference type="Pfam" id="PF03466">
    <property type="entry name" value="LysR_substrate"/>
    <property type="match status" value="1"/>
</dbReference>
<feature type="domain" description="HTH lysR-type" evidence="5">
    <location>
        <begin position="1"/>
        <end position="58"/>
    </location>
</feature>
<dbReference type="InterPro" id="IPR005119">
    <property type="entry name" value="LysR_subst-bd"/>
</dbReference>
<keyword evidence="7" id="KW-1185">Reference proteome</keyword>
<organism evidence="6 7">
    <name type="scientific">Alkaliphilus serpentinus</name>
    <dbReference type="NCBI Taxonomy" id="1482731"/>
    <lineage>
        <taxon>Bacteria</taxon>
        <taxon>Bacillati</taxon>
        <taxon>Bacillota</taxon>
        <taxon>Clostridia</taxon>
        <taxon>Peptostreptococcales</taxon>
        <taxon>Natronincolaceae</taxon>
        <taxon>Alkaliphilus</taxon>
    </lineage>
</organism>
<dbReference type="InterPro" id="IPR036388">
    <property type="entry name" value="WH-like_DNA-bd_sf"/>
</dbReference>
<sequence length="296" mass="33548">MNLQYLKAFYVTVKLNSISKAAKELHLTQPGLSMQIQSLEKELAVTLLTRSNKGVELTEAGTVVFDYANTILSMQDNIERDLQSLKTNKKDLLIGSCKAVGEYALPCSIYIYKQDHQDVDIHYNIVNSEEVLNSLSDRTINIGILNGYLQKDHIKLEKITSNRLLLVTSLPLVKDKITLEELVKLPLIFREEGSGTRATILESLKAYNIKLKDMNIIYELNSMEAIKTSVIAGKGISFIPELSIKRELRDGVLREIQIEGLNIQSNFYIAYREDHQFTSFEGEFVSFIKSSKRGFC</sequence>
<dbReference type="PANTHER" id="PTHR30126">
    <property type="entry name" value="HTH-TYPE TRANSCRIPTIONAL REGULATOR"/>
    <property type="match status" value="1"/>
</dbReference>
<evidence type="ECO:0000256" key="2">
    <source>
        <dbReference type="ARBA" id="ARBA00023015"/>
    </source>
</evidence>
<dbReference type="PANTHER" id="PTHR30126:SF64">
    <property type="entry name" value="HTH-TYPE TRANSCRIPTIONAL REGULATOR CITR"/>
    <property type="match status" value="1"/>
</dbReference>
<dbReference type="OrthoDB" id="119203at2"/>
<dbReference type="InterPro" id="IPR000847">
    <property type="entry name" value="LysR_HTH_N"/>
</dbReference>
<proteinExistence type="inferred from homology"/>
<evidence type="ECO:0000256" key="1">
    <source>
        <dbReference type="ARBA" id="ARBA00009437"/>
    </source>
</evidence>
<dbReference type="RefSeq" id="WP_151865725.1">
    <property type="nucleotide sequence ID" value="NZ_WBZB01000022.1"/>
</dbReference>
<dbReference type="InterPro" id="IPR036390">
    <property type="entry name" value="WH_DNA-bd_sf"/>
</dbReference>
<dbReference type="Pfam" id="PF00126">
    <property type="entry name" value="HTH_1"/>
    <property type="match status" value="1"/>
</dbReference>
<dbReference type="GO" id="GO:0003700">
    <property type="term" value="F:DNA-binding transcription factor activity"/>
    <property type="evidence" value="ECO:0007669"/>
    <property type="project" value="InterPro"/>
</dbReference>
<dbReference type="Proteomes" id="UP000465601">
    <property type="component" value="Unassembled WGS sequence"/>
</dbReference>
<dbReference type="GO" id="GO:0000976">
    <property type="term" value="F:transcription cis-regulatory region binding"/>
    <property type="evidence" value="ECO:0007669"/>
    <property type="project" value="TreeGrafter"/>
</dbReference>
<dbReference type="SUPFAM" id="SSF46785">
    <property type="entry name" value="Winged helix' DNA-binding domain"/>
    <property type="match status" value="1"/>
</dbReference>
<dbReference type="PRINTS" id="PR00039">
    <property type="entry name" value="HTHLYSR"/>
</dbReference>
<comment type="caution">
    <text evidence="6">The sequence shown here is derived from an EMBL/GenBank/DDBJ whole genome shotgun (WGS) entry which is preliminary data.</text>
</comment>
<evidence type="ECO:0000259" key="5">
    <source>
        <dbReference type="PROSITE" id="PS50931"/>
    </source>
</evidence>
<dbReference type="EMBL" id="WBZB01000022">
    <property type="protein sequence ID" value="KAB3530240.1"/>
    <property type="molecule type" value="Genomic_DNA"/>
</dbReference>
<keyword evidence="4" id="KW-0804">Transcription</keyword>
<dbReference type="Gene3D" id="3.40.190.290">
    <property type="match status" value="1"/>
</dbReference>
<dbReference type="FunFam" id="1.10.10.10:FF:000001">
    <property type="entry name" value="LysR family transcriptional regulator"/>
    <property type="match status" value="1"/>
</dbReference>
<dbReference type="PROSITE" id="PS50931">
    <property type="entry name" value="HTH_LYSR"/>
    <property type="match status" value="1"/>
</dbReference>
<name>A0A833M7E4_9FIRM</name>
<keyword evidence="3" id="KW-0238">DNA-binding</keyword>